<sequence length="172" mass="19252">MHLTNLARTRDAADVLGNLVDVGDVERGLEAGMGKELVVEEAEDEFTPLTRHRREVVVRSNQKGGLGMVVHNSFETLQGMGEDCLVLALVDTSHLPLVVFAFVEVCYLVETRVRQENFDSVVARFGMKWGSVCSYSVAGVRRNWVLWNASLYDFNPGVLEDHARPKILTNYL</sequence>
<dbReference type="Proteomes" id="UP001642487">
    <property type="component" value="Chromosome 4"/>
</dbReference>
<organism evidence="1 2">
    <name type="scientific">Citrullus colocynthis</name>
    <name type="common">colocynth</name>
    <dbReference type="NCBI Taxonomy" id="252529"/>
    <lineage>
        <taxon>Eukaryota</taxon>
        <taxon>Viridiplantae</taxon>
        <taxon>Streptophyta</taxon>
        <taxon>Embryophyta</taxon>
        <taxon>Tracheophyta</taxon>
        <taxon>Spermatophyta</taxon>
        <taxon>Magnoliopsida</taxon>
        <taxon>eudicotyledons</taxon>
        <taxon>Gunneridae</taxon>
        <taxon>Pentapetalae</taxon>
        <taxon>rosids</taxon>
        <taxon>fabids</taxon>
        <taxon>Cucurbitales</taxon>
        <taxon>Cucurbitaceae</taxon>
        <taxon>Benincaseae</taxon>
        <taxon>Citrullus</taxon>
    </lineage>
</organism>
<evidence type="ECO:0000313" key="1">
    <source>
        <dbReference type="EMBL" id="CAK9319529.1"/>
    </source>
</evidence>
<keyword evidence="2" id="KW-1185">Reference proteome</keyword>
<proteinExistence type="predicted"/>
<name>A0ABP0YGB0_9ROSI</name>
<dbReference type="EMBL" id="OZ021738">
    <property type="protein sequence ID" value="CAK9319529.1"/>
    <property type="molecule type" value="Genomic_DNA"/>
</dbReference>
<gene>
    <name evidence="1" type="ORF">CITCOLO1_LOCUS11537</name>
</gene>
<evidence type="ECO:0000313" key="2">
    <source>
        <dbReference type="Proteomes" id="UP001642487"/>
    </source>
</evidence>
<accession>A0ABP0YGB0</accession>
<reference evidence="1 2" key="1">
    <citation type="submission" date="2024-03" db="EMBL/GenBank/DDBJ databases">
        <authorList>
            <person name="Gkanogiannis A."/>
            <person name="Becerra Lopez-Lavalle L."/>
        </authorList>
    </citation>
    <scope>NUCLEOTIDE SEQUENCE [LARGE SCALE GENOMIC DNA]</scope>
</reference>
<protein>
    <submittedName>
        <fullName evidence="1">Uncharacterized protein</fullName>
    </submittedName>
</protein>